<dbReference type="EMBL" id="JBHSEN010000001">
    <property type="protein sequence ID" value="MFC4429316.1"/>
    <property type="molecule type" value="Genomic_DNA"/>
</dbReference>
<proteinExistence type="inferred from homology"/>
<comment type="similarity">
    <text evidence="1">Belongs to the cycloisomerase 2 family.</text>
</comment>
<name>A0ABV8XUP4_9MICC</name>
<dbReference type="PANTHER" id="PTHR30344">
    <property type="entry name" value="6-PHOSPHOGLUCONOLACTONASE-RELATED"/>
    <property type="match status" value="1"/>
</dbReference>
<organism evidence="2 3">
    <name type="scientific">Citricoccus alkalitolerans</name>
    <dbReference type="NCBI Taxonomy" id="246603"/>
    <lineage>
        <taxon>Bacteria</taxon>
        <taxon>Bacillati</taxon>
        <taxon>Actinomycetota</taxon>
        <taxon>Actinomycetes</taxon>
        <taxon>Micrococcales</taxon>
        <taxon>Micrococcaceae</taxon>
        <taxon>Citricoccus</taxon>
    </lineage>
</organism>
<accession>A0ABV8XUP4</accession>
<dbReference type="InterPro" id="IPR011048">
    <property type="entry name" value="Haem_d1_sf"/>
</dbReference>
<dbReference type="SUPFAM" id="SSF51004">
    <property type="entry name" value="C-terminal (heme d1) domain of cytochrome cd1-nitrite reductase"/>
    <property type="match status" value="1"/>
</dbReference>
<dbReference type="PANTHER" id="PTHR30344:SF1">
    <property type="entry name" value="6-PHOSPHOGLUCONOLACTONASE"/>
    <property type="match status" value="1"/>
</dbReference>
<reference evidence="3" key="1">
    <citation type="journal article" date="2019" name="Int. J. Syst. Evol. Microbiol.">
        <title>The Global Catalogue of Microorganisms (GCM) 10K type strain sequencing project: providing services to taxonomists for standard genome sequencing and annotation.</title>
        <authorList>
            <consortium name="The Broad Institute Genomics Platform"/>
            <consortium name="The Broad Institute Genome Sequencing Center for Infectious Disease"/>
            <person name="Wu L."/>
            <person name="Ma J."/>
        </authorList>
    </citation>
    <scope>NUCLEOTIDE SEQUENCE [LARGE SCALE GENOMIC DNA]</scope>
    <source>
        <strain evidence="3">CGMCC 1.12125</strain>
    </source>
</reference>
<dbReference type="RefSeq" id="WP_344228603.1">
    <property type="nucleotide sequence ID" value="NZ_BAAALH010000002.1"/>
</dbReference>
<evidence type="ECO:0000313" key="3">
    <source>
        <dbReference type="Proteomes" id="UP001595965"/>
    </source>
</evidence>
<dbReference type="Gene3D" id="2.130.10.10">
    <property type="entry name" value="YVTN repeat-like/Quinoprotein amine dehydrogenase"/>
    <property type="match status" value="1"/>
</dbReference>
<gene>
    <name evidence="2" type="ORF">ACFO0K_06460</name>
</gene>
<evidence type="ECO:0000256" key="1">
    <source>
        <dbReference type="ARBA" id="ARBA00005564"/>
    </source>
</evidence>
<dbReference type="Pfam" id="PF10282">
    <property type="entry name" value="Lactonase"/>
    <property type="match status" value="1"/>
</dbReference>
<dbReference type="Proteomes" id="UP001595965">
    <property type="component" value="Unassembled WGS sequence"/>
</dbReference>
<protein>
    <submittedName>
        <fullName evidence="2">Lactonase family protein</fullName>
    </submittedName>
</protein>
<evidence type="ECO:0000313" key="2">
    <source>
        <dbReference type="EMBL" id="MFC4429316.1"/>
    </source>
</evidence>
<dbReference type="InterPro" id="IPR015943">
    <property type="entry name" value="WD40/YVTN_repeat-like_dom_sf"/>
</dbReference>
<dbReference type="InterPro" id="IPR019405">
    <property type="entry name" value="Lactonase_7-beta_prop"/>
</dbReference>
<dbReference type="InterPro" id="IPR050282">
    <property type="entry name" value="Cycloisomerase_2"/>
</dbReference>
<sequence>MMPNPAVGAGGSDGPAGADTILVGTFNTPGEDAPALANAGGLVRTTGWPEHADVVAGGGPDAPSWLVRGRSGTDSEGTLYAALHLPEGAIAALSPSPGNDVGWVTSQRVATGGANTCHADLNPSGTWLAAASYDSGTLTVTPVLEGGLLGQPMAVQAPDGSGPVVSRQEAPHLHFVLFLDDDRLLVTDLGADRVLEYSIQDIVRNGAGSAPGETGVVGVDCPPSWVHLLPAGTGPRHLALLPPLPEAGVEGRHLAVVGELDSRLHVLDLDATAEGFPEVAIVPTHGQDQDPGSAQDNLPSHLVVSPDGSLIYVANRGRDTIGVIRRAGTPELVAEVPCGGNWPRHIALGHPAVAPTLLVALERGDAVVGLPLDADGIPGEARSRITVRRPGFVLPAS</sequence>
<keyword evidence="3" id="KW-1185">Reference proteome</keyword>
<comment type="caution">
    <text evidence="2">The sequence shown here is derived from an EMBL/GenBank/DDBJ whole genome shotgun (WGS) entry which is preliminary data.</text>
</comment>